<dbReference type="EC" id="7.1.1.2" evidence="4 17"/>
<evidence type="ECO:0000256" key="14">
    <source>
        <dbReference type="ARBA" id="ARBA00023128"/>
    </source>
</evidence>
<keyword evidence="6 17" id="KW-0813">Transport</keyword>
<keyword evidence="15 17" id="KW-0472">Membrane</keyword>
<dbReference type="PANTHER" id="PTHR43507:SF20">
    <property type="entry name" value="NADH-UBIQUINONE OXIDOREDUCTASE CHAIN 4"/>
    <property type="match status" value="1"/>
</dbReference>
<keyword evidence="9" id="KW-1278">Translocase</keyword>
<accession>A0A0U1Z954</accession>
<geneLocation type="mitochondrion" evidence="20"/>
<name>A0A0U1Z954_9HEMI</name>
<comment type="subcellular location">
    <subcellularLocation>
        <location evidence="2 17">Mitochondrion membrane</location>
        <topology evidence="2 17">Multi-pass membrane protein</topology>
    </subcellularLocation>
</comment>
<dbReference type="GO" id="GO:0031966">
    <property type="term" value="C:mitochondrial membrane"/>
    <property type="evidence" value="ECO:0007669"/>
    <property type="project" value="UniProtKB-SubCell"/>
</dbReference>
<feature type="transmembrane region" description="Helical" evidence="17">
    <location>
        <begin position="371"/>
        <end position="395"/>
    </location>
</feature>
<dbReference type="GO" id="GO:0048039">
    <property type="term" value="F:ubiquinone binding"/>
    <property type="evidence" value="ECO:0007669"/>
    <property type="project" value="TreeGrafter"/>
</dbReference>
<feature type="transmembrane region" description="Helical" evidence="17">
    <location>
        <begin position="137"/>
        <end position="156"/>
    </location>
</feature>
<keyword evidence="10 17" id="KW-0249">Electron transport</keyword>
<evidence type="ECO:0000256" key="8">
    <source>
        <dbReference type="ARBA" id="ARBA00022692"/>
    </source>
</evidence>
<evidence type="ECO:0000256" key="4">
    <source>
        <dbReference type="ARBA" id="ARBA00012944"/>
    </source>
</evidence>
<feature type="domain" description="NADH:ubiquinone oxidoreductase chain 4 N-terminal" evidence="19">
    <location>
        <begin position="1"/>
        <end position="98"/>
    </location>
</feature>
<evidence type="ECO:0000313" key="20">
    <source>
        <dbReference type="EMBL" id="AJP09355.1"/>
    </source>
</evidence>
<feature type="transmembrane region" description="Helical" evidence="17">
    <location>
        <begin position="7"/>
        <end position="35"/>
    </location>
</feature>
<dbReference type="GO" id="GO:0008137">
    <property type="term" value="F:NADH dehydrogenase (ubiquinone) activity"/>
    <property type="evidence" value="ECO:0007669"/>
    <property type="project" value="UniProtKB-UniRule"/>
</dbReference>
<feature type="transmembrane region" description="Helical" evidence="17">
    <location>
        <begin position="106"/>
        <end position="125"/>
    </location>
</feature>
<dbReference type="CTD" id="4538"/>
<evidence type="ECO:0000259" key="18">
    <source>
        <dbReference type="Pfam" id="PF00361"/>
    </source>
</evidence>
<feature type="transmembrane region" description="Helical" evidence="17">
    <location>
        <begin position="211"/>
        <end position="231"/>
    </location>
</feature>
<dbReference type="GO" id="GO:0015990">
    <property type="term" value="P:electron transport coupled proton transport"/>
    <property type="evidence" value="ECO:0007669"/>
    <property type="project" value="TreeGrafter"/>
</dbReference>
<evidence type="ECO:0000256" key="17">
    <source>
        <dbReference type="RuleBase" id="RU003297"/>
    </source>
</evidence>
<keyword evidence="12 17" id="KW-0520">NAD</keyword>
<feature type="transmembrane region" description="Helical" evidence="17">
    <location>
        <begin position="55"/>
        <end position="76"/>
    </location>
</feature>
<feature type="transmembrane region" description="Helical" evidence="17">
    <location>
        <begin position="176"/>
        <end position="199"/>
    </location>
</feature>
<feature type="transmembrane region" description="Helical" evidence="17">
    <location>
        <begin position="330"/>
        <end position="351"/>
    </location>
</feature>
<keyword evidence="8 17" id="KW-0812">Transmembrane</keyword>
<evidence type="ECO:0000256" key="13">
    <source>
        <dbReference type="ARBA" id="ARBA00023075"/>
    </source>
</evidence>
<feature type="transmembrane region" description="Helical" evidence="17">
    <location>
        <begin position="296"/>
        <end position="318"/>
    </location>
</feature>
<dbReference type="InterPro" id="IPR000260">
    <property type="entry name" value="NADH4_N"/>
</dbReference>
<evidence type="ECO:0000256" key="11">
    <source>
        <dbReference type="ARBA" id="ARBA00022989"/>
    </source>
</evidence>
<dbReference type="PANTHER" id="PTHR43507">
    <property type="entry name" value="NADH-UBIQUINONE OXIDOREDUCTASE CHAIN 4"/>
    <property type="match status" value="1"/>
</dbReference>
<keyword evidence="7 17" id="KW-0679">Respiratory chain</keyword>
<protein>
    <recommendedName>
        <fullName evidence="5 17">NADH-ubiquinone oxidoreductase chain 4</fullName>
        <ecNumber evidence="4 17">7.1.1.2</ecNumber>
    </recommendedName>
</protein>
<evidence type="ECO:0000256" key="16">
    <source>
        <dbReference type="ARBA" id="ARBA00049551"/>
    </source>
</evidence>
<dbReference type="AlphaFoldDB" id="A0A0U1Z954"/>
<evidence type="ECO:0000256" key="15">
    <source>
        <dbReference type="ARBA" id="ARBA00023136"/>
    </source>
</evidence>
<gene>
    <name evidence="20" type="primary">ND4</name>
</gene>
<evidence type="ECO:0000256" key="5">
    <source>
        <dbReference type="ARBA" id="ARBA00021006"/>
    </source>
</evidence>
<dbReference type="Pfam" id="PF00361">
    <property type="entry name" value="Proton_antipo_M"/>
    <property type="match status" value="1"/>
</dbReference>
<evidence type="ECO:0000259" key="19">
    <source>
        <dbReference type="Pfam" id="PF01059"/>
    </source>
</evidence>
<organism evidence="20">
    <name type="scientific">Darthula hardwickii</name>
    <dbReference type="NCBI Taxonomy" id="1264638"/>
    <lineage>
        <taxon>Eukaryota</taxon>
        <taxon>Metazoa</taxon>
        <taxon>Ecdysozoa</taxon>
        <taxon>Arthropoda</taxon>
        <taxon>Hexapoda</taxon>
        <taxon>Insecta</taxon>
        <taxon>Pterygota</taxon>
        <taxon>Neoptera</taxon>
        <taxon>Paraneoptera</taxon>
        <taxon>Hemiptera</taxon>
        <taxon>Auchenorrhyncha</taxon>
        <taxon>Membracoidea</taxon>
        <taxon>Aetalionidae</taxon>
        <taxon>Darthula</taxon>
    </lineage>
</organism>
<dbReference type="EMBL" id="KP316404">
    <property type="protein sequence ID" value="AJP09355.1"/>
    <property type="molecule type" value="Genomic_DNA"/>
</dbReference>
<dbReference type="GeneID" id="23764470"/>
<evidence type="ECO:0000256" key="2">
    <source>
        <dbReference type="ARBA" id="ARBA00004225"/>
    </source>
</evidence>
<proteinExistence type="inferred from homology"/>
<keyword evidence="13 17" id="KW-0830">Ubiquinone</keyword>
<evidence type="ECO:0000256" key="10">
    <source>
        <dbReference type="ARBA" id="ARBA00022982"/>
    </source>
</evidence>
<feature type="transmembrane region" description="Helical" evidence="17">
    <location>
        <begin position="268"/>
        <end position="290"/>
    </location>
</feature>
<evidence type="ECO:0000256" key="1">
    <source>
        <dbReference type="ARBA" id="ARBA00003257"/>
    </source>
</evidence>
<dbReference type="Pfam" id="PF01059">
    <property type="entry name" value="Oxidored_q5_N"/>
    <property type="match status" value="1"/>
</dbReference>
<dbReference type="InterPro" id="IPR001750">
    <property type="entry name" value="ND/Mrp_TM"/>
</dbReference>
<dbReference type="PRINTS" id="PR01437">
    <property type="entry name" value="NUOXDRDTASE4"/>
</dbReference>
<evidence type="ECO:0000256" key="6">
    <source>
        <dbReference type="ARBA" id="ARBA00022448"/>
    </source>
</evidence>
<evidence type="ECO:0000256" key="7">
    <source>
        <dbReference type="ARBA" id="ARBA00022660"/>
    </source>
</evidence>
<dbReference type="GO" id="GO:0042773">
    <property type="term" value="P:ATP synthesis coupled electron transport"/>
    <property type="evidence" value="ECO:0007669"/>
    <property type="project" value="InterPro"/>
</dbReference>
<dbReference type="InterPro" id="IPR003918">
    <property type="entry name" value="NADH_UbQ_OxRdtase"/>
</dbReference>
<evidence type="ECO:0000256" key="3">
    <source>
        <dbReference type="ARBA" id="ARBA00009025"/>
    </source>
</evidence>
<feature type="transmembrane region" description="Helical" evidence="17">
    <location>
        <begin position="243"/>
        <end position="261"/>
    </location>
</feature>
<sequence>MMSLLMYLIFMIPICFYGLWYFKQFLISLVMFYIYTMMNGWYLMNLSYIFGLDNFSYFMILLSMYISMLMCLSSFLFKFHFGFLYLLNNLILLVSLSMLFLCYNLIVFYMFFEFTLVPLMMLILGWGYQYERFYSSLYLFFYTLFGSLPLLLYINYLNLNLYISVFFFYFDSDLSLIVHFMMILAFLIKFPLFMFHFWLPSAHVQAPLSGSMILAGLMLKVGSYGLIRFMFINENLFFNYTYIWFSISLLGSLLVSLLCLFQFDMKLLIAYSSISHMSLCLMGMLTMSYLGVLGSLLMMISHGLCSSGLFCLSNIYYSRTLSRSLYINKGMVFFMPSLSMFMFMFCCFNMGCPPSLGFFSEFMIIFSSVYYWSNCLYFLVMMIFMSSFFSFYLYMYSQHGIFLGFYSYSMVSVSEYMLIYLHLFPLVMILFLLNIYM</sequence>
<feature type="domain" description="NADH:quinone oxidoreductase/Mrp antiporter transmembrane" evidence="18">
    <location>
        <begin position="103"/>
        <end position="389"/>
    </location>
</feature>
<keyword evidence="11 17" id="KW-1133">Transmembrane helix</keyword>
<dbReference type="RefSeq" id="YP_009128303.1">
    <property type="nucleotide sequence ID" value="NC_026699.1"/>
</dbReference>
<comment type="function">
    <text evidence="1">Core subunit of the mitochondrial membrane respiratory chain NADH dehydrogenase (Complex I) that is believed to belong to the minimal assembly required for catalysis. Complex I functions in the transfer of electrons from NADH to the respiratory chain. The immediate electron acceptor for the enzyme is believed to be ubiquinone.</text>
</comment>
<comment type="similarity">
    <text evidence="3 17">Belongs to the complex I subunit 4 family.</text>
</comment>
<feature type="transmembrane region" description="Helical" evidence="17">
    <location>
        <begin position="83"/>
        <end position="100"/>
    </location>
</feature>
<comment type="function">
    <text evidence="17">Core subunit of the mitochondrial membrane respiratory chain NADH dehydrogenase (Complex I) which catalyzes electron transfer from NADH through the respiratory chain, using ubiquinone as an electron acceptor. Essential for the catalytic activity and assembly of complex I.</text>
</comment>
<dbReference type="GO" id="GO:0003954">
    <property type="term" value="F:NADH dehydrogenase activity"/>
    <property type="evidence" value="ECO:0007669"/>
    <property type="project" value="TreeGrafter"/>
</dbReference>
<evidence type="ECO:0000256" key="9">
    <source>
        <dbReference type="ARBA" id="ARBA00022967"/>
    </source>
</evidence>
<comment type="catalytic activity">
    <reaction evidence="16 17">
        <text>a ubiquinone + NADH + 5 H(+)(in) = a ubiquinol + NAD(+) + 4 H(+)(out)</text>
        <dbReference type="Rhea" id="RHEA:29091"/>
        <dbReference type="Rhea" id="RHEA-COMP:9565"/>
        <dbReference type="Rhea" id="RHEA-COMP:9566"/>
        <dbReference type="ChEBI" id="CHEBI:15378"/>
        <dbReference type="ChEBI" id="CHEBI:16389"/>
        <dbReference type="ChEBI" id="CHEBI:17976"/>
        <dbReference type="ChEBI" id="CHEBI:57540"/>
        <dbReference type="ChEBI" id="CHEBI:57945"/>
        <dbReference type="EC" id="7.1.1.2"/>
    </reaction>
</comment>
<reference evidence="20" key="1">
    <citation type="journal article" date="2015" name="Mitochondrial DNA">
        <title>Characterization of the complete mitochondrial genome of the treehopper Darthula hardwickii (Hemiptera: Aetalionidae).</title>
        <authorList>
            <person name="Liang A.P."/>
            <person name="Gao J."/>
            <person name="Zhao X."/>
        </authorList>
    </citation>
    <scope>NUCLEOTIDE SEQUENCE</scope>
</reference>
<evidence type="ECO:0000256" key="12">
    <source>
        <dbReference type="ARBA" id="ARBA00023027"/>
    </source>
</evidence>
<keyword evidence="14 17" id="KW-0496">Mitochondrion</keyword>
<feature type="transmembrane region" description="Helical" evidence="17">
    <location>
        <begin position="416"/>
        <end position="436"/>
    </location>
</feature>